<organism evidence="2 3">
    <name type="scientific">Pseudomonas citronellolis</name>
    <dbReference type="NCBI Taxonomy" id="53408"/>
    <lineage>
        <taxon>Bacteria</taxon>
        <taxon>Pseudomonadati</taxon>
        <taxon>Pseudomonadota</taxon>
        <taxon>Gammaproteobacteria</taxon>
        <taxon>Pseudomonadales</taxon>
        <taxon>Pseudomonadaceae</taxon>
        <taxon>Pseudomonas</taxon>
    </lineage>
</organism>
<dbReference type="GeneID" id="93444526"/>
<dbReference type="EMBL" id="CP015879">
    <property type="protein sequence ID" value="ANI18974.1"/>
    <property type="molecule type" value="Genomic_DNA"/>
</dbReference>
<feature type="chain" id="PRO_5008391941" description="Lipoprotein" evidence="1">
    <location>
        <begin position="21"/>
        <end position="211"/>
    </location>
</feature>
<evidence type="ECO:0000313" key="3">
    <source>
        <dbReference type="Proteomes" id="UP000077748"/>
    </source>
</evidence>
<dbReference type="Proteomes" id="UP000077748">
    <property type="component" value="Plasmid pRBL16"/>
</dbReference>
<dbReference type="AlphaFoldDB" id="A0A1A9KN92"/>
<reference evidence="2 3" key="1">
    <citation type="submission" date="2016-05" db="EMBL/GenBank/DDBJ databases">
        <title>Genome Sequence of Pseudomonas citronellolis Strain SJTE-3, an Estrogens and Persistent Organic Pollutants degradation strain.</title>
        <authorList>
            <person name="Liang R."/>
        </authorList>
    </citation>
    <scope>NUCLEOTIDE SEQUENCE [LARGE SCALE GENOMIC DNA]</scope>
    <source>
        <strain evidence="2 3">SJTE-3</strain>
        <plasmid evidence="3">Plasmid prbl16</plasmid>
    </source>
</reference>
<keyword evidence="2" id="KW-0614">Plasmid</keyword>
<evidence type="ECO:0000256" key="1">
    <source>
        <dbReference type="SAM" id="SignalP"/>
    </source>
</evidence>
<dbReference type="PROSITE" id="PS51257">
    <property type="entry name" value="PROKAR_LIPOPROTEIN"/>
    <property type="match status" value="1"/>
</dbReference>
<accession>A0A1A9KN92</accession>
<evidence type="ECO:0008006" key="4">
    <source>
        <dbReference type="Google" id="ProtNLM"/>
    </source>
</evidence>
<keyword evidence="1" id="KW-0732">Signal</keyword>
<geneLocation type="plasmid" evidence="3">
    <name>prbl16</name>
</geneLocation>
<name>A0A1A9KN92_9PSED</name>
<feature type="signal peptide" evidence="1">
    <location>
        <begin position="1"/>
        <end position="20"/>
    </location>
</feature>
<protein>
    <recommendedName>
        <fullName evidence="4">Lipoprotein</fullName>
    </recommendedName>
</protein>
<evidence type="ECO:0000313" key="2">
    <source>
        <dbReference type="EMBL" id="ANI18974.1"/>
    </source>
</evidence>
<gene>
    <name evidence="2" type="ORF">A9C11_33515</name>
</gene>
<proteinExistence type="predicted"/>
<sequence>MRIITLVPLAALAVALSGCANKELQETSYSYESKAHSGTVQVVERTDGPSDQCPKFWRDGEPYQPTGLKQMTGFRLKVNLHSGSDSSHGQDLDFVLPSNNGHQVVMKDFQKERSWLLGVDTNGLVKTGELFHYPEGFFIRAASPQISDNTISFCLGVDRMYVPQADLNSSTNPLIRLDRLNIRFAGESGEVVRYDFGTVDPIRVTVSAEAL</sequence>
<dbReference type="RefSeq" id="WP_010792620.1">
    <property type="nucleotide sequence ID" value="NZ_CP015879.1"/>
</dbReference>